<dbReference type="HOGENOM" id="CLU_469482_0_0_1"/>
<dbReference type="AlphaFoldDB" id="G0MA08"/>
<dbReference type="InterPro" id="IPR002542">
    <property type="entry name" value="T20D4.11-like_dom"/>
</dbReference>
<dbReference type="PANTHER" id="PTHR21453">
    <property type="entry name" value="DUF19 DOMAIN-CONTAINING PROTEIN-RELATED-RELATED"/>
    <property type="match status" value="1"/>
</dbReference>
<dbReference type="PANTHER" id="PTHR21453:SF7">
    <property type="entry name" value="DUF19 DOMAIN-CONTAINING PROTEIN"/>
    <property type="match status" value="1"/>
</dbReference>
<dbReference type="Pfam" id="PF01579">
    <property type="entry name" value="DUF19"/>
    <property type="match status" value="2"/>
</dbReference>
<dbReference type="eggNOG" id="ENOG502TI9K">
    <property type="taxonomic scope" value="Eukaryota"/>
</dbReference>
<dbReference type="InParanoid" id="G0MA08"/>
<keyword evidence="5" id="KW-1185">Reference proteome</keyword>
<evidence type="ECO:0000256" key="2">
    <source>
        <dbReference type="SAM" id="MobiDB-lite"/>
    </source>
</evidence>
<dbReference type="Proteomes" id="UP000008068">
    <property type="component" value="Unassembled WGS sequence"/>
</dbReference>
<keyword evidence="1" id="KW-0175">Coiled coil</keyword>
<sequence length="581" mass="67922">MEGPKIFRCIQHLNEIRDLAYTIDIYEKESADKIKTPCAAFHKCYVPLKCEMEAGVITMIDKIVDLCDAVAFHHTPQFYECDDKLSARNTTCLQEWEPFPDPVADVKKTEELQKEACKNFFGKDDCLKEEISDWCGLDMWEQFRKTVYEMCLKAEILKNLKDIDGIFSKQCVELQNCYPILNCGDVEKREAADKVFNDIREESVAALNQTADSEIYKLCTKFPECIPNLKCGSEKELGAIVEKMESFCEIIVAMISKEFADCDSKLLPENSICIKEWDPFPSIKNKNVEDREKMKKIQAEACKNFFGKDNCMEKEIKERCGVEMWQKLRKRNYRKFLENHQEFIKKLVENLKKTKLPNDELCRIITQNAQTCFDYLASWDLEYPKTERSFLKVRVPDFHLHLYEALFFKNFMEQKLRALESKIEKSMEQILEGKISSLKAEVEELKNHQHKLDIQAEEILLETIENTKDLRSTTNRMAIDIEALDWKCTLLMKERLQEDTSSDSPNDLDDSNHSDSGLEAQDHEGVVEGSDDNDSIRRMEEEFQKDLATLNQINEEELRRVREQRAEMNVKVKNKRKICNF</sequence>
<proteinExistence type="predicted"/>
<accession>G0MA08</accession>
<feature type="region of interest" description="Disordered" evidence="2">
    <location>
        <begin position="496"/>
        <end position="533"/>
    </location>
</feature>
<feature type="coiled-coil region" evidence="1">
    <location>
        <begin position="409"/>
        <end position="458"/>
    </location>
</feature>
<organism evidence="5">
    <name type="scientific">Caenorhabditis brenneri</name>
    <name type="common">Nematode worm</name>
    <dbReference type="NCBI Taxonomy" id="135651"/>
    <lineage>
        <taxon>Eukaryota</taxon>
        <taxon>Metazoa</taxon>
        <taxon>Ecdysozoa</taxon>
        <taxon>Nematoda</taxon>
        <taxon>Chromadorea</taxon>
        <taxon>Rhabditida</taxon>
        <taxon>Rhabditina</taxon>
        <taxon>Rhabditomorpha</taxon>
        <taxon>Rhabditoidea</taxon>
        <taxon>Rhabditidae</taxon>
        <taxon>Peloderinae</taxon>
        <taxon>Caenorhabditis</taxon>
    </lineage>
</organism>
<evidence type="ECO:0000313" key="5">
    <source>
        <dbReference type="Proteomes" id="UP000008068"/>
    </source>
</evidence>
<reference evidence="5" key="1">
    <citation type="submission" date="2011-07" db="EMBL/GenBank/DDBJ databases">
        <authorList>
            <consortium name="Caenorhabditis brenneri Sequencing and Analysis Consortium"/>
            <person name="Wilson R.K."/>
        </authorList>
    </citation>
    <scope>NUCLEOTIDE SEQUENCE [LARGE SCALE GENOMIC DNA]</scope>
    <source>
        <strain evidence="5">PB2801</strain>
    </source>
</reference>
<dbReference type="STRING" id="135651.G0MA08"/>
<name>G0MA08_CAEBE</name>
<evidence type="ECO:0000313" key="4">
    <source>
        <dbReference type="EMBL" id="EGT31001.1"/>
    </source>
</evidence>
<dbReference type="EMBL" id="GL379787">
    <property type="protein sequence ID" value="EGT31001.1"/>
    <property type="molecule type" value="Genomic_DNA"/>
</dbReference>
<evidence type="ECO:0000256" key="1">
    <source>
        <dbReference type="SAM" id="Coils"/>
    </source>
</evidence>
<feature type="coiled-coil region" evidence="1">
    <location>
        <begin position="536"/>
        <end position="571"/>
    </location>
</feature>
<evidence type="ECO:0000259" key="3">
    <source>
        <dbReference type="Pfam" id="PF01579"/>
    </source>
</evidence>
<feature type="domain" description="T20D4.11-like" evidence="3">
    <location>
        <begin position="3"/>
        <end position="148"/>
    </location>
</feature>
<feature type="domain" description="T20D4.11-like" evidence="3">
    <location>
        <begin position="209"/>
        <end position="338"/>
    </location>
</feature>
<dbReference type="OrthoDB" id="5835962at2759"/>
<protein>
    <recommendedName>
        <fullName evidence="3">T20D4.11-like domain-containing protein</fullName>
    </recommendedName>
</protein>
<gene>
    <name evidence="4" type="ORF">CAEBREN_14559</name>
</gene>